<comment type="caution">
    <text evidence="1">The sequence shown here is derived from an EMBL/GenBank/DDBJ whole genome shotgun (WGS) entry which is preliminary data.</text>
</comment>
<dbReference type="EMBL" id="JBHUON010000015">
    <property type="protein sequence ID" value="MFD2865574.1"/>
    <property type="molecule type" value="Genomic_DNA"/>
</dbReference>
<proteinExistence type="predicted"/>
<evidence type="ECO:0008006" key="3">
    <source>
        <dbReference type="Google" id="ProtNLM"/>
    </source>
</evidence>
<organism evidence="1 2">
    <name type="scientific">Mucilaginibacter antarcticus</name>
    <dbReference type="NCBI Taxonomy" id="1855725"/>
    <lineage>
        <taxon>Bacteria</taxon>
        <taxon>Pseudomonadati</taxon>
        <taxon>Bacteroidota</taxon>
        <taxon>Sphingobacteriia</taxon>
        <taxon>Sphingobacteriales</taxon>
        <taxon>Sphingobacteriaceae</taxon>
        <taxon>Mucilaginibacter</taxon>
    </lineage>
</organism>
<dbReference type="Proteomes" id="UP001597601">
    <property type="component" value="Unassembled WGS sequence"/>
</dbReference>
<evidence type="ECO:0000313" key="1">
    <source>
        <dbReference type="EMBL" id="MFD2865574.1"/>
    </source>
</evidence>
<sequence length="50" mass="5584">MKTSVQKPATSKLLKRYDNELKTLLMADLESFKQKNQFAGNNQVAGKKAA</sequence>
<evidence type="ECO:0000313" key="2">
    <source>
        <dbReference type="Proteomes" id="UP001597601"/>
    </source>
</evidence>
<gene>
    <name evidence="1" type="ORF">ACFSYC_12810</name>
</gene>
<name>A0ABW5XST6_9SPHI</name>
<protein>
    <recommendedName>
        <fullName evidence="3">Histone H1-like protein Hc1</fullName>
    </recommendedName>
</protein>
<dbReference type="RefSeq" id="WP_377128139.1">
    <property type="nucleotide sequence ID" value="NZ_JBHUHN010000001.1"/>
</dbReference>
<reference evidence="2" key="1">
    <citation type="journal article" date="2019" name="Int. J. Syst. Evol. Microbiol.">
        <title>The Global Catalogue of Microorganisms (GCM) 10K type strain sequencing project: providing services to taxonomists for standard genome sequencing and annotation.</title>
        <authorList>
            <consortium name="The Broad Institute Genomics Platform"/>
            <consortium name="The Broad Institute Genome Sequencing Center for Infectious Disease"/>
            <person name="Wu L."/>
            <person name="Ma J."/>
        </authorList>
    </citation>
    <scope>NUCLEOTIDE SEQUENCE [LARGE SCALE GENOMIC DNA]</scope>
    <source>
        <strain evidence="2">KCTC 52232</strain>
    </source>
</reference>
<keyword evidence="2" id="KW-1185">Reference proteome</keyword>
<accession>A0ABW5XST6</accession>